<dbReference type="AlphaFoldDB" id="A0A2H2ZUM4"/>
<gene>
    <name evidence="1" type="ORF">A9Z42_0064050</name>
</gene>
<keyword evidence="2" id="KW-1185">Reference proteome</keyword>
<accession>A0A2H2ZUM4</accession>
<protein>
    <submittedName>
        <fullName evidence="1">Uncharacterized protein</fullName>
    </submittedName>
</protein>
<organism evidence="1 2">
    <name type="scientific">Trichoderma parareesei</name>
    <name type="common">Filamentous fungus</name>
    <dbReference type="NCBI Taxonomy" id="858221"/>
    <lineage>
        <taxon>Eukaryota</taxon>
        <taxon>Fungi</taxon>
        <taxon>Dikarya</taxon>
        <taxon>Ascomycota</taxon>
        <taxon>Pezizomycotina</taxon>
        <taxon>Sordariomycetes</taxon>
        <taxon>Hypocreomycetidae</taxon>
        <taxon>Hypocreales</taxon>
        <taxon>Hypocreaceae</taxon>
        <taxon>Trichoderma</taxon>
    </lineage>
</organism>
<proteinExistence type="predicted"/>
<sequence length="127" mass="13800">MGEYFPSAQLETLINSNNNPTTSTAEPGAGLPLLYARMHLSTRSRPSSEGIDARSRRAQDALRLRRRVIGDQATLRPLEWNTLLSFIPLMVAVRLHPSGALGSCSVSHLHLTIYETTSGAGRCGPSK</sequence>
<name>A0A2H2ZUM4_TRIPA</name>
<comment type="caution">
    <text evidence="1">The sequence shown here is derived from an EMBL/GenBank/DDBJ whole genome shotgun (WGS) entry which is preliminary data.</text>
</comment>
<dbReference type="Proteomes" id="UP000219286">
    <property type="component" value="Unassembled WGS sequence"/>
</dbReference>
<dbReference type="EMBL" id="LFMI01000625">
    <property type="protein sequence ID" value="OTA05706.1"/>
    <property type="molecule type" value="Genomic_DNA"/>
</dbReference>
<evidence type="ECO:0000313" key="1">
    <source>
        <dbReference type="EMBL" id="OTA05706.1"/>
    </source>
</evidence>
<reference evidence="1 2" key="1">
    <citation type="journal article" date="2015" name="Genome Announc.">
        <title>Genome sequence and annotation of Trichoderma parareesei, the ancestor of the cellulase producer Trichoderma reesei.</title>
        <authorList>
            <person name="Yang D."/>
            <person name="Pomraning K."/>
            <person name="Kopchinskiy A."/>
            <person name="Karimi Aghcheh R."/>
            <person name="Atanasova L."/>
            <person name="Chenthamara K."/>
            <person name="Baker S.E."/>
            <person name="Zhang R."/>
            <person name="Shen Q."/>
            <person name="Freitag M."/>
            <person name="Kubicek C.P."/>
            <person name="Druzhinina I.S."/>
        </authorList>
    </citation>
    <scope>NUCLEOTIDE SEQUENCE [LARGE SCALE GENOMIC DNA]</scope>
    <source>
        <strain evidence="1 2">CBS 125925</strain>
    </source>
</reference>
<evidence type="ECO:0000313" key="2">
    <source>
        <dbReference type="Proteomes" id="UP000219286"/>
    </source>
</evidence>